<proteinExistence type="predicted"/>
<name>A0ABW3QY02_9PSEU</name>
<protein>
    <recommendedName>
        <fullName evidence="3">Type VII secretion system (Wss) protein ESAT-6</fullName>
    </recommendedName>
</protein>
<evidence type="ECO:0000313" key="1">
    <source>
        <dbReference type="EMBL" id="MFD1149712.1"/>
    </source>
</evidence>
<keyword evidence="2" id="KW-1185">Reference proteome</keyword>
<gene>
    <name evidence="1" type="ORF">ACFQ3T_21475</name>
</gene>
<dbReference type="EMBL" id="JBHTLK010000119">
    <property type="protein sequence ID" value="MFD1149712.1"/>
    <property type="molecule type" value="Genomic_DNA"/>
</dbReference>
<dbReference type="Proteomes" id="UP001597168">
    <property type="component" value="Unassembled WGS sequence"/>
</dbReference>
<dbReference type="RefSeq" id="WP_380725142.1">
    <property type="nucleotide sequence ID" value="NZ_JBHTLK010000119.1"/>
</dbReference>
<comment type="caution">
    <text evidence="1">The sequence shown here is derived from an EMBL/GenBank/DDBJ whole genome shotgun (WGS) entry which is preliminary data.</text>
</comment>
<evidence type="ECO:0008006" key="3">
    <source>
        <dbReference type="Google" id="ProtNLM"/>
    </source>
</evidence>
<reference evidence="2" key="1">
    <citation type="journal article" date="2019" name="Int. J. Syst. Evol. Microbiol.">
        <title>The Global Catalogue of Microorganisms (GCM) 10K type strain sequencing project: providing services to taxonomists for standard genome sequencing and annotation.</title>
        <authorList>
            <consortium name="The Broad Institute Genomics Platform"/>
            <consortium name="The Broad Institute Genome Sequencing Center for Infectious Disease"/>
            <person name="Wu L."/>
            <person name="Ma J."/>
        </authorList>
    </citation>
    <scope>NUCLEOTIDE SEQUENCE [LARGE SCALE GENOMIC DNA]</scope>
    <source>
        <strain evidence="2">CCUG 60214</strain>
    </source>
</reference>
<evidence type="ECO:0000313" key="2">
    <source>
        <dbReference type="Proteomes" id="UP001597168"/>
    </source>
</evidence>
<sequence length="151" mass="15893">MTGYNGGLTGDVGQYALKQYREQSGGGLASLFTMGLSDVVAAAKALAAANEAKALAVDPQAVDTMLKKLTDMQDVLDGIQADAEMLASQTPLGGGYAEDIGKVNAQLGHQVINEVIPEMVKAIADLKDQVDKSRASYRNVDEAKSETFNNL</sequence>
<organism evidence="1 2">
    <name type="scientific">Saccharothrix hoggarensis</name>
    <dbReference type="NCBI Taxonomy" id="913853"/>
    <lineage>
        <taxon>Bacteria</taxon>
        <taxon>Bacillati</taxon>
        <taxon>Actinomycetota</taxon>
        <taxon>Actinomycetes</taxon>
        <taxon>Pseudonocardiales</taxon>
        <taxon>Pseudonocardiaceae</taxon>
        <taxon>Saccharothrix</taxon>
    </lineage>
</organism>
<accession>A0ABW3QY02</accession>